<organism evidence="1 2">
    <name type="scientific">Goodea atripinnis</name>
    <dbReference type="NCBI Taxonomy" id="208336"/>
    <lineage>
        <taxon>Eukaryota</taxon>
        <taxon>Metazoa</taxon>
        <taxon>Chordata</taxon>
        <taxon>Craniata</taxon>
        <taxon>Vertebrata</taxon>
        <taxon>Euteleostomi</taxon>
        <taxon>Actinopterygii</taxon>
        <taxon>Neopterygii</taxon>
        <taxon>Teleostei</taxon>
        <taxon>Neoteleostei</taxon>
        <taxon>Acanthomorphata</taxon>
        <taxon>Ovalentaria</taxon>
        <taxon>Atherinomorphae</taxon>
        <taxon>Cyprinodontiformes</taxon>
        <taxon>Goodeidae</taxon>
        <taxon>Goodea</taxon>
    </lineage>
</organism>
<gene>
    <name evidence="1" type="ORF">GOODEAATRI_028139</name>
</gene>
<name>A0ABV0PSC2_9TELE</name>
<accession>A0ABV0PSC2</accession>
<dbReference type="EMBL" id="JAHRIO010083795">
    <property type="protein sequence ID" value="MEQ2186405.1"/>
    <property type="molecule type" value="Genomic_DNA"/>
</dbReference>
<comment type="caution">
    <text evidence="1">The sequence shown here is derived from an EMBL/GenBank/DDBJ whole genome shotgun (WGS) entry which is preliminary data.</text>
</comment>
<dbReference type="Proteomes" id="UP001476798">
    <property type="component" value="Unassembled WGS sequence"/>
</dbReference>
<evidence type="ECO:0000313" key="1">
    <source>
        <dbReference type="EMBL" id="MEQ2186405.1"/>
    </source>
</evidence>
<evidence type="ECO:0000313" key="2">
    <source>
        <dbReference type="Proteomes" id="UP001476798"/>
    </source>
</evidence>
<sequence>MFPHVCFPLLSSLITFNWSHSPQSPCNLVPHLLLVHHDYSVPLFIGSPCFPRLYLSSLVVIVPRWFLSSATLLSSQVLPSGLFSVLPPEPVLCGLPALSTLPVCL</sequence>
<keyword evidence="2" id="KW-1185">Reference proteome</keyword>
<protein>
    <submittedName>
        <fullName evidence="1">Uncharacterized protein</fullName>
    </submittedName>
</protein>
<reference evidence="1 2" key="1">
    <citation type="submission" date="2021-06" db="EMBL/GenBank/DDBJ databases">
        <authorList>
            <person name="Palmer J.M."/>
        </authorList>
    </citation>
    <scope>NUCLEOTIDE SEQUENCE [LARGE SCALE GENOMIC DNA]</scope>
    <source>
        <strain evidence="1 2">GA_2019</strain>
        <tissue evidence="1">Muscle</tissue>
    </source>
</reference>
<proteinExistence type="predicted"/>